<organism evidence="1 2">
    <name type="scientific">Pseudoxanthomonas indica</name>
    <dbReference type="NCBI Taxonomy" id="428993"/>
    <lineage>
        <taxon>Bacteria</taxon>
        <taxon>Pseudomonadati</taxon>
        <taxon>Pseudomonadota</taxon>
        <taxon>Gammaproteobacteria</taxon>
        <taxon>Lysobacterales</taxon>
        <taxon>Lysobacteraceae</taxon>
        <taxon>Pseudoxanthomonas</taxon>
    </lineage>
</organism>
<dbReference type="Proteomes" id="UP000190341">
    <property type="component" value="Unassembled WGS sequence"/>
</dbReference>
<gene>
    <name evidence="1" type="ORF">SAMN06296058_0704</name>
</gene>
<proteinExistence type="predicted"/>
<sequence length="89" mass="10206">MAAACMQVRWPHGWEAAAQAVQSHLATQRAVEVYLARDGRLWVRNALKEHANTLPAGWHVGIYRNTAKPEQIEDDLIWHMRELTRAVHV</sequence>
<reference evidence="1 2" key="1">
    <citation type="submission" date="2017-02" db="EMBL/GenBank/DDBJ databases">
        <authorList>
            <person name="Peterson S.W."/>
        </authorList>
    </citation>
    <scope>NUCLEOTIDE SEQUENCE [LARGE SCALE GENOMIC DNA]</scope>
    <source>
        <strain evidence="1 2">P15</strain>
    </source>
</reference>
<dbReference type="EMBL" id="FUZV01000001">
    <property type="protein sequence ID" value="SKC49237.1"/>
    <property type="molecule type" value="Genomic_DNA"/>
</dbReference>
<accession>A0A1T5JCE8</accession>
<dbReference type="STRING" id="428993.SAMN06296058_0704"/>
<name>A0A1T5JCE8_9GAMM</name>
<evidence type="ECO:0000313" key="1">
    <source>
        <dbReference type="EMBL" id="SKC49237.1"/>
    </source>
</evidence>
<keyword evidence="2" id="KW-1185">Reference proteome</keyword>
<dbReference type="RefSeq" id="WP_139381374.1">
    <property type="nucleotide sequence ID" value="NZ_BMCL01000003.1"/>
</dbReference>
<protein>
    <submittedName>
        <fullName evidence="1">Uncharacterized protein</fullName>
    </submittedName>
</protein>
<evidence type="ECO:0000313" key="2">
    <source>
        <dbReference type="Proteomes" id="UP000190341"/>
    </source>
</evidence>
<dbReference type="AlphaFoldDB" id="A0A1T5JCE8"/>